<dbReference type="PANTHER" id="PTHR19423">
    <property type="entry name" value="SH3 DOMAIN-BINDING PROTEIN 5"/>
    <property type="match status" value="1"/>
</dbReference>
<evidence type="ECO:0000256" key="2">
    <source>
        <dbReference type="ARBA" id="ARBA00023054"/>
    </source>
</evidence>
<dbReference type="Proteomes" id="UP001516400">
    <property type="component" value="Unassembled WGS sequence"/>
</dbReference>
<gene>
    <name evidence="4" type="ORF">HHI36_007909</name>
</gene>
<organism evidence="4 5">
    <name type="scientific">Cryptolaemus montrouzieri</name>
    <dbReference type="NCBI Taxonomy" id="559131"/>
    <lineage>
        <taxon>Eukaryota</taxon>
        <taxon>Metazoa</taxon>
        <taxon>Ecdysozoa</taxon>
        <taxon>Arthropoda</taxon>
        <taxon>Hexapoda</taxon>
        <taxon>Insecta</taxon>
        <taxon>Pterygota</taxon>
        <taxon>Neoptera</taxon>
        <taxon>Endopterygota</taxon>
        <taxon>Coleoptera</taxon>
        <taxon>Polyphaga</taxon>
        <taxon>Cucujiformia</taxon>
        <taxon>Coccinelloidea</taxon>
        <taxon>Coccinellidae</taxon>
        <taxon>Scymninae</taxon>
        <taxon>Scymnini</taxon>
        <taxon>Cryptolaemus</taxon>
    </lineage>
</organism>
<name>A0ABD2MR29_9CUCU</name>
<comment type="similarity">
    <text evidence="1">Belongs to the SH3BP5 family.</text>
</comment>
<dbReference type="PANTHER" id="PTHR19423:SF1">
    <property type="entry name" value="SH3 DOMAIN-BINDING PROTEIN 5"/>
    <property type="match status" value="1"/>
</dbReference>
<evidence type="ECO:0000256" key="3">
    <source>
        <dbReference type="SAM" id="Coils"/>
    </source>
</evidence>
<reference evidence="4 5" key="1">
    <citation type="journal article" date="2021" name="BMC Biol.">
        <title>Horizontally acquired antibacterial genes associated with adaptive radiation of ladybird beetles.</title>
        <authorList>
            <person name="Li H.S."/>
            <person name="Tang X.F."/>
            <person name="Huang Y.H."/>
            <person name="Xu Z.Y."/>
            <person name="Chen M.L."/>
            <person name="Du X.Y."/>
            <person name="Qiu B.Y."/>
            <person name="Chen P.T."/>
            <person name="Zhang W."/>
            <person name="Slipinski A."/>
            <person name="Escalona H.E."/>
            <person name="Waterhouse R.M."/>
            <person name="Zwick A."/>
            <person name="Pang H."/>
        </authorList>
    </citation>
    <scope>NUCLEOTIDE SEQUENCE [LARGE SCALE GENOMIC DNA]</scope>
    <source>
        <strain evidence="4">SYSU2018</strain>
    </source>
</reference>
<dbReference type="EMBL" id="JABFTP020000021">
    <property type="protein sequence ID" value="KAL3268813.1"/>
    <property type="molecule type" value="Genomic_DNA"/>
</dbReference>
<keyword evidence="2 3" id="KW-0175">Coiled coil</keyword>
<proteinExistence type="inferred from homology"/>
<dbReference type="InterPro" id="IPR007940">
    <property type="entry name" value="SH3BP5"/>
</dbReference>
<protein>
    <submittedName>
        <fullName evidence="4">Uncharacterized protein</fullName>
    </submittedName>
</protein>
<evidence type="ECO:0000313" key="4">
    <source>
        <dbReference type="EMBL" id="KAL3268813.1"/>
    </source>
</evidence>
<accession>A0ABD2MR29</accession>
<evidence type="ECO:0000313" key="5">
    <source>
        <dbReference type="Proteomes" id="UP001516400"/>
    </source>
</evidence>
<evidence type="ECO:0000256" key="1">
    <source>
        <dbReference type="ARBA" id="ARBA00007796"/>
    </source>
</evidence>
<keyword evidence="5" id="KW-1185">Reference proteome</keyword>
<comment type="caution">
    <text evidence="4">The sequence shown here is derived from an EMBL/GenBank/DDBJ whole genome shotgun (WGS) entry which is preliminary data.</text>
</comment>
<feature type="coiled-coil region" evidence="3">
    <location>
        <begin position="162"/>
        <end position="189"/>
    </location>
</feature>
<feature type="coiled-coil region" evidence="3">
    <location>
        <begin position="28"/>
        <end position="111"/>
    </location>
</feature>
<dbReference type="Pfam" id="PF05276">
    <property type="entry name" value="SH3BP5"/>
    <property type="match status" value="1"/>
</dbReference>
<sequence>MLINFPVMEAENQKAESGREHQRRATIFKAAEERLKFLEDKLQRHVIKARPYFDEKALCQEQLNTQKERIETIKKDITRAKNSYSQTLKELEQISNEIHIKRNNLKSENDLLKRPREPGVGAELTEEEDKSVVSTISKCNSLDFNLELDRCEIRSSSSLSGVSDDIEDIDNFEINLDDLKDRVKQLSVRPTNGGEGRSTDGVWESELQTAVDKLDHMMMMQECARELDNYKSEIKLADNVGVQSMKEEVGK</sequence>
<dbReference type="AlphaFoldDB" id="A0ABD2MR29"/>